<dbReference type="Gene3D" id="3.40.50.300">
    <property type="entry name" value="P-loop containing nucleotide triphosphate hydrolases"/>
    <property type="match status" value="1"/>
</dbReference>
<protein>
    <recommendedName>
        <fullName evidence="3">Centromere protein M</fullName>
    </recommendedName>
</protein>
<dbReference type="InterPro" id="IPR020987">
    <property type="entry name" value="Centromere_Cenp-M"/>
</dbReference>
<dbReference type="AlphaFoldDB" id="A0AAV1J1B5"/>
<dbReference type="Proteomes" id="UP001497472">
    <property type="component" value="Unassembled WGS sequence"/>
</dbReference>
<evidence type="ECO:0008006" key="3">
    <source>
        <dbReference type="Google" id="ProtNLM"/>
    </source>
</evidence>
<dbReference type="Pfam" id="PF11111">
    <property type="entry name" value="CENP-M"/>
    <property type="match status" value="1"/>
</dbReference>
<reference evidence="1 2" key="1">
    <citation type="submission" date="2023-11" db="EMBL/GenBank/DDBJ databases">
        <authorList>
            <person name="Okamura Y."/>
        </authorList>
    </citation>
    <scope>NUCLEOTIDE SEQUENCE [LARGE SCALE GENOMIC DNA]</scope>
</reference>
<dbReference type="InterPro" id="IPR027417">
    <property type="entry name" value="P-loop_NTPase"/>
</dbReference>
<keyword evidence="2" id="KW-1185">Reference proteome</keyword>
<accession>A0AAV1J1B5</accession>
<dbReference type="EMBL" id="CAVLEF010000004">
    <property type="protein sequence ID" value="CAK1543219.1"/>
    <property type="molecule type" value="Genomic_DNA"/>
</dbReference>
<evidence type="ECO:0000313" key="1">
    <source>
        <dbReference type="EMBL" id="CAK1543219.1"/>
    </source>
</evidence>
<sequence>MSYVDEVNTVPWVAKTYCRNSLTIVVLSVDAHIVENISEALIDIHNKHNHHWKLSVLRCTELDNIIQQSDITGKIGIDFIVIALDTSRMFCIDWMKKSLEQVHPALRIRRVVFVNSSGLSANMTAVNGSELISFCKENNLDIMTANTSNRHEAEFLAQRLLNYIEVSIGNRTGIPNLNV</sequence>
<comment type="caution">
    <text evidence="1">The sequence shown here is derived from an EMBL/GenBank/DDBJ whole genome shotgun (WGS) entry which is preliminary data.</text>
</comment>
<proteinExistence type="predicted"/>
<evidence type="ECO:0000313" key="2">
    <source>
        <dbReference type="Proteomes" id="UP001497472"/>
    </source>
</evidence>
<name>A0AAV1J1B5_9NEOP</name>
<organism evidence="1 2">
    <name type="scientific">Leptosia nina</name>
    <dbReference type="NCBI Taxonomy" id="320188"/>
    <lineage>
        <taxon>Eukaryota</taxon>
        <taxon>Metazoa</taxon>
        <taxon>Ecdysozoa</taxon>
        <taxon>Arthropoda</taxon>
        <taxon>Hexapoda</taxon>
        <taxon>Insecta</taxon>
        <taxon>Pterygota</taxon>
        <taxon>Neoptera</taxon>
        <taxon>Endopterygota</taxon>
        <taxon>Lepidoptera</taxon>
        <taxon>Glossata</taxon>
        <taxon>Ditrysia</taxon>
        <taxon>Papilionoidea</taxon>
        <taxon>Pieridae</taxon>
        <taxon>Pierinae</taxon>
        <taxon>Leptosia</taxon>
    </lineage>
</organism>
<gene>
    <name evidence="1" type="ORF">LNINA_LOCUS3050</name>
</gene>